<dbReference type="InterPro" id="IPR036390">
    <property type="entry name" value="WH_DNA-bd_sf"/>
</dbReference>
<evidence type="ECO:0000259" key="4">
    <source>
        <dbReference type="PROSITE" id="PS51118"/>
    </source>
</evidence>
<dbReference type="Pfam" id="PF01638">
    <property type="entry name" value="HxlR"/>
    <property type="match status" value="1"/>
</dbReference>
<dbReference type="KEGG" id="shg:Sph21_4789"/>
<dbReference type="HOGENOM" id="CLU_111585_5_2_10"/>
<evidence type="ECO:0000256" key="3">
    <source>
        <dbReference type="ARBA" id="ARBA00023163"/>
    </source>
</evidence>
<dbReference type="PATRIC" id="fig|743722.3.peg.5082"/>
<dbReference type="AlphaFoldDB" id="F4C4P7"/>
<dbReference type="OrthoDB" id="769662at2"/>
<proteinExistence type="predicted"/>
<dbReference type="InterPro" id="IPR002577">
    <property type="entry name" value="HTH_HxlR"/>
</dbReference>
<dbReference type="SUPFAM" id="SSF46785">
    <property type="entry name" value="Winged helix' DNA-binding domain"/>
    <property type="match status" value="1"/>
</dbReference>
<dbReference type="STRING" id="743722.Sph21_4789"/>
<evidence type="ECO:0000256" key="1">
    <source>
        <dbReference type="ARBA" id="ARBA00023015"/>
    </source>
</evidence>
<dbReference type="Gene3D" id="1.10.10.10">
    <property type="entry name" value="Winged helix-like DNA-binding domain superfamily/Winged helix DNA-binding domain"/>
    <property type="match status" value="1"/>
</dbReference>
<organism evidence="5">
    <name type="scientific">Sphingobacterium sp. (strain 21)</name>
    <dbReference type="NCBI Taxonomy" id="743722"/>
    <lineage>
        <taxon>Bacteria</taxon>
        <taxon>Pseudomonadati</taxon>
        <taxon>Bacteroidota</taxon>
        <taxon>Sphingobacteriia</taxon>
        <taxon>Sphingobacteriales</taxon>
        <taxon>Sphingobacteriaceae</taxon>
        <taxon>Sphingobacterium</taxon>
    </lineage>
</organism>
<keyword evidence="1" id="KW-0805">Transcription regulation</keyword>
<protein>
    <submittedName>
        <fullName evidence="5">Transcriptional regulator, HxlR family</fullName>
    </submittedName>
</protein>
<reference evidence="5" key="1">
    <citation type="submission" date="2011-03" db="EMBL/GenBank/DDBJ databases">
        <title>Complete sequence of Sphingobacterium sp. 21.</title>
        <authorList>
            <consortium name="US DOE Joint Genome Institute"/>
            <person name="Lucas S."/>
            <person name="Copeland A."/>
            <person name="Lapidus A."/>
            <person name="Cheng J.-F."/>
            <person name="Goodwin L."/>
            <person name="Pitluck S."/>
            <person name="Davenport K."/>
            <person name="Detter J.C."/>
            <person name="Han C."/>
            <person name="Tapia R."/>
            <person name="Land M."/>
            <person name="Hauser L."/>
            <person name="Kyrpides N."/>
            <person name="Ivanova N."/>
            <person name="Ovchinnikova G."/>
            <person name="Pagani I."/>
            <person name="Siebers A.K."/>
            <person name="Allgaier M."/>
            <person name="Thelen M.P."/>
            <person name="Hugenholtz P."/>
            <person name="Woyke T."/>
        </authorList>
    </citation>
    <scope>NUCLEOTIDE SEQUENCE</scope>
    <source>
        <strain evidence="5">21</strain>
    </source>
</reference>
<keyword evidence="3" id="KW-0804">Transcription</keyword>
<evidence type="ECO:0000313" key="5">
    <source>
        <dbReference type="EMBL" id="ADZ81296.1"/>
    </source>
</evidence>
<sequence>MREDKEATDIILTDDCARKLRAMDDAMYILNGKWKIPILARLCYKPMRYSELLKDIRGISGKMLSTELRELKANGLIKREVLVARPLRVRYALSEYGHTLKQLTDNISDWGLQHRHKIIQSLK</sequence>
<gene>
    <name evidence="5" type="ordered locus">Sph21_4789</name>
</gene>
<dbReference type="GO" id="GO:0003677">
    <property type="term" value="F:DNA binding"/>
    <property type="evidence" value="ECO:0007669"/>
    <property type="project" value="UniProtKB-KW"/>
</dbReference>
<dbReference type="EMBL" id="CP002584">
    <property type="protein sequence ID" value="ADZ81296.1"/>
    <property type="molecule type" value="Genomic_DNA"/>
</dbReference>
<feature type="domain" description="HTH hxlR-type" evidence="4">
    <location>
        <begin position="16"/>
        <end position="119"/>
    </location>
</feature>
<dbReference type="eggNOG" id="COG1733">
    <property type="taxonomic scope" value="Bacteria"/>
</dbReference>
<keyword evidence="2" id="KW-0238">DNA-binding</keyword>
<dbReference type="InterPro" id="IPR036388">
    <property type="entry name" value="WH-like_DNA-bd_sf"/>
</dbReference>
<dbReference type="PANTHER" id="PTHR33204">
    <property type="entry name" value="TRANSCRIPTIONAL REGULATOR, MARR FAMILY"/>
    <property type="match status" value="1"/>
</dbReference>
<dbReference type="PROSITE" id="PS51118">
    <property type="entry name" value="HTH_HXLR"/>
    <property type="match status" value="1"/>
</dbReference>
<evidence type="ECO:0000256" key="2">
    <source>
        <dbReference type="ARBA" id="ARBA00023125"/>
    </source>
</evidence>
<dbReference type="PANTHER" id="PTHR33204:SF29">
    <property type="entry name" value="TRANSCRIPTIONAL REGULATOR"/>
    <property type="match status" value="1"/>
</dbReference>
<accession>F4C4P7</accession>
<name>F4C4P7_SPHS2</name>